<sequence>MRPAADSATLPVTFIIVHLLESSLFSSFHNSLALLVPSLLNRTSERQNVAQLVLSSTLFSNHVGKFLVSYDNLLQFSYLENLKFLEYLNVGNTHITTETLCKILRRNIRMRHLHTLKIPDQIWNNYRFTVLEHSYMEQYNLTSKGINTLADCKNLRKMYLDWWYYITHIILHFKYRVFFVYLWDDKSNLRSSQQTRIN</sequence>
<organism evidence="1 2">
    <name type="scientific">Atta colombica</name>
    <dbReference type="NCBI Taxonomy" id="520822"/>
    <lineage>
        <taxon>Eukaryota</taxon>
        <taxon>Metazoa</taxon>
        <taxon>Ecdysozoa</taxon>
        <taxon>Arthropoda</taxon>
        <taxon>Hexapoda</taxon>
        <taxon>Insecta</taxon>
        <taxon>Pterygota</taxon>
        <taxon>Neoptera</taxon>
        <taxon>Endopterygota</taxon>
        <taxon>Hymenoptera</taxon>
        <taxon>Apocrita</taxon>
        <taxon>Aculeata</taxon>
        <taxon>Formicoidea</taxon>
        <taxon>Formicidae</taxon>
        <taxon>Myrmicinae</taxon>
        <taxon>Atta</taxon>
    </lineage>
</organism>
<name>A0A195B6T2_9HYME</name>
<keyword evidence="2" id="KW-1185">Reference proteome</keyword>
<dbReference type="AlphaFoldDB" id="A0A195B6T2"/>
<dbReference type="Proteomes" id="UP000078540">
    <property type="component" value="Unassembled WGS sequence"/>
</dbReference>
<accession>A0A195B6T2</accession>
<proteinExistence type="predicted"/>
<protein>
    <submittedName>
        <fullName evidence="1">Uncharacterized protein</fullName>
    </submittedName>
</protein>
<dbReference type="SUPFAM" id="SSF52047">
    <property type="entry name" value="RNI-like"/>
    <property type="match status" value="1"/>
</dbReference>
<dbReference type="EMBL" id="KQ976574">
    <property type="protein sequence ID" value="KYM80223.1"/>
    <property type="molecule type" value="Genomic_DNA"/>
</dbReference>
<gene>
    <name evidence="1" type="ORF">ALC53_09317</name>
</gene>
<reference evidence="1 2" key="1">
    <citation type="submission" date="2015-09" db="EMBL/GenBank/DDBJ databases">
        <title>Atta colombica WGS genome.</title>
        <authorList>
            <person name="Nygaard S."/>
            <person name="Hu H."/>
            <person name="Boomsma J."/>
            <person name="Zhang G."/>
        </authorList>
    </citation>
    <scope>NUCLEOTIDE SEQUENCE [LARGE SCALE GENOMIC DNA]</scope>
    <source>
        <strain evidence="1">Treedump-2</strain>
        <tissue evidence="1">Whole body</tissue>
    </source>
</reference>
<evidence type="ECO:0000313" key="1">
    <source>
        <dbReference type="EMBL" id="KYM80223.1"/>
    </source>
</evidence>
<dbReference type="InterPro" id="IPR032675">
    <property type="entry name" value="LRR_dom_sf"/>
</dbReference>
<dbReference type="Gene3D" id="3.80.10.10">
    <property type="entry name" value="Ribonuclease Inhibitor"/>
    <property type="match status" value="1"/>
</dbReference>
<evidence type="ECO:0000313" key="2">
    <source>
        <dbReference type="Proteomes" id="UP000078540"/>
    </source>
</evidence>